<evidence type="ECO:0000313" key="2">
    <source>
        <dbReference type="Proteomes" id="UP000028623"/>
    </source>
</evidence>
<dbReference type="STRING" id="421072.SAMN04488097_3688"/>
<reference evidence="1 2" key="1">
    <citation type="submission" date="2014-07" db="EMBL/GenBank/DDBJ databases">
        <title>Epilithonimonas lactis LMG 22401 Genome.</title>
        <authorList>
            <person name="Pipes S.E."/>
            <person name="Stropko S.J."/>
        </authorList>
    </citation>
    <scope>NUCLEOTIDE SEQUENCE [LARGE SCALE GENOMIC DNA]</scope>
    <source>
        <strain evidence="1 2">LMG 24401</strain>
    </source>
</reference>
<dbReference type="EMBL" id="JPLY01000007">
    <property type="protein sequence ID" value="KFC18399.1"/>
    <property type="molecule type" value="Genomic_DNA"/>
</dbReference>
<keyword evidence="2" id="KW-1185">Reference proteome</keyword>
<dbReference type="Proteomes" id="UP000028623">
    <property type="component" value="Unassembled WGS sequence"/>
</dbReference>
<protein>
    <submittedName>
        <fullName evidence="1">Uncharacterized protein</fullName>
    </submittedName>
</protein>
<organism evidence="1 2">
    <name type="scientific">Epilithonimonas lactis</name>
    <dbReference type="NCBI Taxonomy" id="421072"/>
    <lineage>
        <taxon>Bacteria</taxon>
        <taxon>Pseudomonadati</taxon>
        <taxon>Bacteroidota</taxon>
        <taxon>Flavobacteriia</taxon>
        <taxon>Flavobacteriales</taxon>
        <taxon>Weeksellaceae</taxon>
        <taxon>Chryseobacterium group</taxon>
        <taxon>Epilithonimonas</taxon>
    </lineage>
</organism>
<name>A0A085B7F4_9FLAO</name>
<dbReference type="AlphaFoldDB" id="A0A085B7F4"/>
<comment type="caution">
    <text evidence="1">The sequence shown here is derived from an EMBL/GenBank/DDBJ whole genome shotgun (WGS) entry which is preliminary data.</text>
</comment>
<proteinExistence type="predicted"/>
<gene>
    <name evidence="1" type="ORF">IO89_18070</name>
</gene>
<dbReference type="eggNOG" id="ENOG502ZWVA">
    <property type="taxonomic scope" value="Bacteria"/>
</dbReference>
<evidence type="ECO:0000313" key="1">
    <source>
        <dbReference type="EMBL" id="KFC18399.1"/>
    </source>
</evidence>
<sequence length="138" mass="15861">MIILSLPLSCKKDYERPDHYSLDLFRNERNEQQKRILTAEEANEKSLLVIKSDKTELVSTPKINNKLVYIYKIKDGKITKKTSDSLSFPIRIISDYDLKISKGKTDSTTIYLMAPRSYKLLITEFDVSFQALPAAPTL</sequence>
<accession>A0A085B7F4</accession>